<keyword evidence="4" id="KW-0325">Glycoprotein</keyword>
<evidence type="ECO:0000313" key="7">
    <source>
        <dbReference type="Proteomes" id="UP001221686"/>
    </source>
</evidence>
<evidence type="ECO:0000256" key="3">
    <source>
        <dbReference type="ARBA" id="ARBA00022801"/>
    </source>
</evidence>
<dbReference type="PROSITE" id="PS51470">
    <property type="entry name" value="FG_GAP"/>
    <property type="match status" value="7"/>
</dbReference>
<feature type="compositionally biased region" description="Low complexity" evidence="5">
    <location>
        <begin position="36"/>
        <end position="93"/>
    </location>
</feature>
<dbReference type="EMBL" id="JAQNDL010000001">
    <property type="protein sequence ID" value="MDC0718038.1"/>
    <property type="molecule type" value="Genomic_DNA"/>
</dbReference>
<dbReference type="PANTHER" id="PTHR23221">
    <property type="entry name" value="GLYCOSYLPHOSPHATIDYLINOSITOL PHOSPHOLIPASE D"/>
    <property type="match status" value="1"/>
</dbReference>
<dbReference type="SUPFAM" id="SSF51120">
    <property type="entry name" value="beta-Roll"/>
    <property type="match status" value="1"/>
</dbReference>
<dbReference type="PANTHER" id="PTHR23221:SF7">
    <property type="entry name" value="PHOSPHATIDYLINOSITOL-GLYCAN-SPECIFIC PHOSPHOLIPASE D"/>
    <property type="match status" value="1"/>
</dbReference>
<evidence type="ECO:0000256" key="1">
    <source>
        <dbReference type="ARBA" id="ARBA00022729"/>
    </source>
</evidence>
<dbReference type="RefSeq" id="WP_272086518.1">
    <property type="nucleotide sequence ID" value="NZ_JAQNDL010000001.1"/>
</dbReference>
<sequence>MLRSPLRRAFAALSLAIPLGCTDDTTTTLASASEVTSTGIGTDGTATDTDGPVPTTGVGTTTTGPDPTTGPVPTTGEPPTTSTTDASTTTGPFPTINQPPVALVDHYVTKAKQALSVSAAEGLLANDYDVDGDPLTLVSADPITPGGAMNTAFVDGGFNYMPPAKLWGSDTFLYKIWDGKDGFAQAPARIEVRPTSIDLEYVADGIGGFAIDGQAPGHYSGRSVHAVGDLDGDGLAEVAVAARNADGNTGRVYVVRGKVAGESVALGKLEAQQRGFIIYGELPGDFAGTTIAAAGDVDGDGFADLVIGAPKASTNGTSSGSAYVVFGKDNLDAVYLDAIASGVGGFAILGEKAGDGAGRSVAGAGDVDGDGLADLVIGAYGADPGGSFSGAAYVVFGHGEDKPTLLADISAGVGGGFAINGEVSLDFAGFAVSGAGDVDGDGLSDILVGAYGHDTAGDSAGRTYVVYGKPDPQAVLLTDVAAGQGGRVFDGANAYDKSGFAVAGLGDVDGDGFADLAIGAPLADAGGEDSGRAYVVFGGPDLVSGALPDLAKSPTGFTLAGVQGRDYAGTSVERAGDVDGDGHDDVLVGAPGSNPHGGDSGRGYVVFGGPEVQSTSLAWLENGDGGFSLAGEATEDYCGFSVAPAGDVNGDGHADVIVGARGNDGKGEDAGRSYVVFGGNFSGASHMSYGPGPENIAGTPAGESLIAGRGNDVIAVEGPDVVYAGAGDDDLDCAGTDFVRLDGGAGRDTLRLAGQGLSLDLTVRSELDVVDIEVVDLGDGNTLKLEWRDLRALSSRTHALTVDGQSGTLTADLGGAGFVDAGVQNGYQVYQSPTFTLRVAPAIASQVIL</sequence>
<evidence type="ECO:0000256" key="4">
    <source>
        <dbReference type="ARBA" id="ARBA00023180"/>
    </source>
</evidence>
<feature type="region of interest" description="Disordered" evidence="5">
    <location>
        <begin position="34"/>
        <end position="93"/>
    </location>
</feature>
<proteinExistence type="predicted"/>
<evidence type="ECO:0000313" key="6">
    <source>
        <dbReference type="EMBL" id="MDC0718038.1"/>
    </source>
</evidence>
<comment type="caution">
    <text evidence="6">The sequence shown here is derived from an EMBL/GenBank/DDBJ whole genome shotgun (WGS) entry which is preliminary data.</text>
</comment>
<dbReference type="InterPro" id="IPR013519">
    <property type="entry name" value="Int_alpha_beta-p"/>
</dbReference>
<organism evidence="6 7">
    <name type="scientific">Nannocystis bainbridge</name>
    <dbReference type="NCBI Taxonomy" id="2995303"/>
    <lineage>
        <taxon>Bacteria</taxon>
        <taxon>Pseudomonadati</taxon>
        <taxon>Myxococcota</taxon>
        <taxon>Polyangia</taxon>
        <taxon>Nannocystales</taxon>
        <taxon>Nannocystaceae</taxon>
        <taxon>Nannocystis</taxon>
    </lineage>
</organism>
<keyword evidence="3" id="KW-0378">Hydrolase</keyword>
<dbReference type="PRINTS" id="PR01185">
    <property type="entry name" value="INTEGRINA"/>
</dbReference>
<dbReference type="InterPro" id="IPR028994">
    <property type="entry name" value="Integrin_alpha_N"/>
</dbReference>
<dbReference type="Proteomes" id="UP001221686">
    <property type="component" value="Unassembled WGS sequence"/>
</dbReference>
<dbReference type="SUPFAM" id="SSF69318">
    <property type="entry name" value="Integrin alpha N-terminal domain"/>
    <property type="match status" value="3"/>
</dbReference>
<dbReference type="InterPro" id="IPR000413">
    <property type="entry name" value="Integrin_alpha"/>
</dbReference>
<dbReference type="Pfam" id="PF17963">
    <property type="entry name" value="Big_9"/>
    <property type="match status" value="1"/>
</dbReference>
<accession>A0ABT5DZ75</accession>
<dbReference type="InterPro" id="IPR013517">
    <property type="entry name" value="FG-GAP"/>
</dbReference>
<keyword evidence="1" id="KW-0732">Signal</keyword>
<keyword evidence="7" id="KW-1185">Reference proteome</keyword>
<evidence type="ECO:0000256" key="2">
    <source>
        <dbReference type="ARBA" id="ARBA00022737"/>
    </source>
</evidence>
<dbReference type="Gene3D" id="2.130.10.130">
    <property type="entry name" value="Integrin alpha, N-terminal"/>
    <property type="match status" value="4"/>
</dbReference>
<dbReference type="Pfam" id="PF01839">
    <property type="entry name" value="FG-GAP"/>
    <property type="match status" value="7"/>
</dbReference>
<dbReference type="InterPro" id="IPR011049">
    <property type="entry name" value="Serralysin-like_metalloprot_C"/>
</dbReference>
<reference evidence="6 7" key="1">
    <citation type="submission" date="2022-11" db="EMBL/GenBank/DDBJ databases">
        <title>Minimal conservation of predation-associated metabolite biosynthetic gene clusters underscores biosynthetic potential of Myxococcota including descriptions for ten novel species: Archangium lansinium sp. nov., Myxococcus landrumus sp. nov., Nannocystis bai.</title>
        <authorList>
            <person name="Ahearne A."/>
            <person name="Stevens C."/>
            <person name="Dowd S."/>
        </authorList>
    </citation>
    <scope>NUCLEOTIDE SEQUENCE [LARGE SCALE GENOMIC DNA]</scope>
    <source>
        <strain evidence="6 7">BB15-2</strain>
    </source>
</reference>
<name>A0ABT5DZ75_9BACT</name>
<evidence type="ECO:0000256" key="5">
    <source>
        <dbReference type="SAM" id="MobiDB-lite"/>
    </source>
</evidence>
<gene>
    <name evidence="6" type="ORF">POL25_14120</name>
</gene>
<dbReference type="SMART" id="SM00191">
    <property type="entry name" value="Int_alpha"/>
    <property type="match status" value="7"/>
</dbReference>
<protein>
    <submittedName>
        <fullName evidence="6">FG-GAP-like repeat-containing protein</fullName>
    </submittedName>
</protein>
<keyword evidence="2" id="KW-0677">Repeat</keyword>